<proteinExistence type="predicted"/>
<gene>
    <name evidence="2" type="ordered locus">HPSA_04960</name>
</gene>
<feature type="transmembrane region" description="Helical" evidence="1">
    <location>
        <begin position="21"/>
        <end position="38"/>
    </location>
</feature>
<evidence type="ECO:0000256" key="1">
    <source>
        <dbReference type="SAM" id="Phobius"/>
    </source>
</evidence>
<keyword evidence="1" id="KW-0472">Membrane</keyword>
<reference evidence="3" key="1">
    <citation type="submission" date="2010-11" db="EMBL/GenBank/DDBJ databases">
        <title>Genome sequence of Helicobacter pylori strain SouthAfrica7.</title>
        <authorList>
            <person name="Kersulyte D."/>
            <person name="Segal I."/>
            <person name="Mistry R."/>
            <person name="Berg D.E."/>
        </authorList>
    </citation>
    <scope>NUCLEOTIDE SEQUENCE [LARGE SCALE GENOMIC DNA]</scope>
    <source>
        <strain evidence="3">SouthAfrica7</strain>
    </source>
</reference>
<keyword evidence="1" id="KW-1133">Transmembrane helix</keyword>
<protein>
    <submittedName>
        <fullName evidence="2">Uncharacterized protein</fullName>
    </submittedName>
</protein>
<dbReference type="EMBL" id="CP002336">
    <property type="protein sequence ID" value="ADU84969.1"/>
    <property type="molecule type" value="Genomic_DNA"/>
</dbReference>
<sequence length="54" mass="6182">MALSVQAFKRSSVQAFKRSSNAIIVFIKIYLKIPYFLLSTPFLTNTTFLENLIP</sequence>
<dbReference type="Proteomes" id="UP000007467">
    <property type="component" value="Chromosome"/>
</dbReference>
<keyword evidence="1" id="KW-0812">Transmembrane</keyword>
<reference evidence="2 3" key="2">
    <citation type="journal article" date="2013" name="Genome Announc.">
        <title>Genome Sequences of Three hpAfrica2 Strains of Helicobacter pylori.</title>
        <authorList>
            <person name="Duncan S.S."/>
            <person name="Bertoli M.T."/>
            <person name="Kersulyte D."/>
            <person name="Valk P.L."/>
            <person name="Tamma S."/>
            <person name="Segal I."/>
            <person name="McClain M.S."/>
            <person name="Cover T.L."/>
            <person name="Berg D.E."/>
        </authorList>
    </citation>
    <scope>NUCLEOTIDE SEQUENCE [LARGE SCALE GENOMIC DNA]</scope>
    <source>
        <strain evidence="2 3">SouthAfrica7</strain>
    </source>
</reference>
<evidence type="ECO:0000313" key="2">
    <source>
        <dbReference type="EMBL" id="ADU84969.1"/>
    </source>
</evidence>
<dbReference type="KEGG" id="hes:HPSA_04960"/>
<evidence type="ECO:0000313" key="3">
    <source>
        <dbReference type="Proteomes" id="UP000007467"/>
    </source>
</evidence>
<name>E8QSK5_HELPW</name>
<organism evidence="2 3">
    <name type="scientific">Helicobacter pylori (strain SouthAfrica7)</name>
    <dbReference type="NCBI Taxonomy" id="907239"/>
    <lineage>
        <taxon>Bacteria</taxon>
        <taxon>Pseudomonadati</taxon>
        <taxon>Campylobacterota</taxon>
        <taxon>Epsilonproteobacteria</taxon>
        <taxon>Campylobacterales</taxon>
        <taxon>Helicobacteraceae</taxon>
        <taxon>Helicobacter</taxon>
    </lineage>
</organism>
<dbReference type="AlphaFoldDB" id="E8QSK5"/>
<dbReference type="RefSeq" id="WP_014534831.1">
    <property type="nucleotide sequence ID" value="NC_017361.1"/>
</dbReference>
<dbReference type="HOGENOM" id="CLU_208462_0_0_7"/>
<accession>E8QSK5</accession>
<dbReference type="PATRIC" id="fig|907239.3.peg.1010"/>